<reference evidence="1" key="1">
    <citation type="submission" date="2023-04" db="EMBL/GenBank/DDBJ databases">
        <title>Draft Genome sequencing of Naganishia species isolated from polar environments using Oxford Nanopore Technology.</title>
        <authorList>
            <person name="Leo P."/>
            <person name="Venkateswaran K."/>
        </authorList>
    </citation>
    <scope>NUCLEOTIDE SEQUENCE</scope>
    <source>
        <strain evidence="1">MNA-CCFEE 5261</strain>
    </source>
</reference>
<evidence type="ECO:0000313" key="2">
    <source>
        <dbReference type="Proteomes" id="UP001241377"/>
    </source>
</evidence>
<comment type="caution">
    <text evidence="1">The sequence shown here is derived from an EMBL/GenBank/DDBJ whole genome shotgun (WGS) entry which is preliminary data.</text>
</comment>
<dbReference type="EMBL" id="JASBWR010000094">
    <property type="protein sequence ID" value="KAJ9096275.1"/>
    <property type="molecule type" value="Genomic_DNA"/>
</dbReference>
<organism evidence="1 2">
    <name type="scientific">Naganishia cerealis</name>
    <dbReference type="NCBI Taxonomy" id="610337"/>
    <lineage>
        <taxon>Eukaryota</taxon>
        <taxon>Fungi</taxon>
        <taxon>Dikarya</taxon>
        <taxon>Basidiomycota</taxon>
        <taxon>Agaricomycotina</taxon>
        <taxon>Tremellomycetes</taxon>
        <taxon>Filobasidiales</taxon>
        <taxon>Filobasidiaceae</taxon>
        <taxon>Naganishia</taxon>
    </lineage>
</organism>
<protein>
    <submittedName>
        <fullName evidence="1">Uncharacterized protein</fullName>
    </submittedName>
</protein>
<accession>A0ACC2VB13</accession>
<evidence type="ECO:0000313" key="1">
    <source>
        <dbReference type="EMBL" id="KAJ9096275.1"/>
    </source>
</evidence>
<keyword evidence="2" id="KW-1185">Reference proteome</keyword>
<gene>
    <name evidence="1" type="ORF">QFC19_007239</name>
</gene>
<proteinExistence type="predicted"/>
<sequence length="189" mass="20201">MPYSTGRGGAGNFHSAGESLKVISPSNSSNDAQNGHPQPQPHSKHDNKHYVSTGRGGAGNITTSEDAPSPKLVPQGSNTPQLHTNKVTTGRGGYGNMVSNDNPELTRKLQDVEHQVSPKENELYTQASNRSFSVGRGGFGNVISHTKSGTSQRSGGLNDPPNLMAVTSRGKKRVDHKKGFMLKIKEIFL</sequence>
<name>A0ACC2VB13_9TREE</name>
<dbReference type="Proteomes" id="UP001241377">
    <property type="component" value="Unassembled WGS sequence"/>
</dbReference>